<proteinExistence type="predicted"/>
<keyword evidence="3" id="KW-1185">Reference proteome</keyword>
<keyword evidence="1" id="KW-0472">Membrane</keyword>
<dbReference type="AlphaFoldDB" id="A0A940SW69"/>
<name>A0A940SW69_9ENTE</name>
<evidence type="ECO:0000256" key="1">
    <source>
        <dbReference type="SAM" id="Phobius"/>
    </source>
</evidence>
<feature type="transmembrane region" description="Helical" evidence="1">
    <location>
        <begin position="33"/>
        <end position="55"/>
    </location>
</feature>
<dbReference type="RefSeq" id="WP_209526711.1">
    <property type="nucleotide sequence ID" value="NZ_JAEEGA010000005.1"/>
</dbReference>
<dbReference type="Proteomes" id="UP000674938">
    <property type="component" value="Unassembled WGS sequence"/>
</dbReference>
<evidence type="ECO:0000313" key="2">
    <source>
        <dbReference type="EMBL" id="MBP1041068.1"/>
    </source>
</evidence>
<protein>
    <submittedName>
        <fullName evidence="2">Uncharacterized protein</fullName>
    </submittedName>
</protein>
<keyword evidence="1" id="KW-1133">Transmembrane helix</keyword>
<sequence>MMEENIYTKIEKLEAENDKLRLKREQRSVWTHWSWLCYPAMWVVYGLIHQLLLLLK</sequence>
<evidence type="ECO:0000313" key="3">
    <source>
        <dbReference type="Proteomes" id="UP000674938"/>
    </source>
</evidence>
<keyword evidence="1" id="KW-0812">Transmembrane</keyword>
<accession>A0A940SW69</accession>
<dbReference type="EMBL" id="JAEEGA010000005">
    <property type="protein sequence ID" value="MBP1041068.1"/>
    <property type="molecule type" value="Genomic_DNA"/>
</dbReference>
<reference evidence="2" key="1">
    <citation type="submission" date="2020-12" db="EMBL/GenBank/DDBJ databases">
        <title>Vagococcus allomyrinae sp. nov. and Enterococcus lavae sp. nov., isolated from the larvae of Allomyrina dichotoma.</title>
        <authorList>
            <person name="Lee S.D."/>
        </authorList>
    </citation>
    <scope>NUCLEOTIDE SEQUENCE</scope>
    <source>
        <strain evidence="2">BWB3-3</strain>
    </source>
</reference>
<gene>
    <name evidence="2" type="ORF">I6N95_08640</name>
</gene>
<comment type="caution">
    <text evidence="2">The sequence shown here is derived from an EMBL/GenBank/DDBJ whole genome shotgun (WGS) entry which is preliminary data.</text>
</comment>
<organism evidence="2 3">
    <name type="scientific">Vagococcus allomyrinae</name>
    <dbReference type="NCBI Taxonomy" id="2794353"/>
    <lineage>
        <taxon>Bacteria</taxon>
        <taxon>Bacillati</taxon>
        <taxon>Bacillota</taxon>
        <taxon>Bacilli</taxon>
        <taxon>Lactobacillales</taxon>
        <taxon>Enterococcaceae</taxon>
        <taxon>Vagococcus</taxon>
    </lineage>
</organism>